<sequence length="320" mass="35356">MKDNELYDFFKDRKQAFDEAPGDALWSRIESGLEKVPQPVAHKGGLSVFKKLLFLPVVGIVAAIVWMVAYNPKNAEETAKPQRIGVTLDESNIVKTVEDAAVNNQYNSTDTIKKIKVPELQTAVNLAPAHSALRPADAVIAKDTLRLTSHAVKMEAVTNLSPQIVQVQEADNTKLKLKDALAFKTKAFFSKEKLRKKESLNPEAVFFYTDSVPKEKQKNEFDITAVYSSAVRQGTANELLITPADSLGSELKVIQTDTKTEPGRTTITIKQAVTDAQFDSFTEKVKKEKTHKPGTLIIITAPGHKPFRYKVPKPVGELGP</sequence>
<proteinExistence type="predicted"/>
<gene>
    <name evidence="2" type="ORF">HYN59_02280</name>
</gene>
<organism evidence="2 3">
    <name type="scientific">Flavobacterium album</name>
    <dbReference type="NCBI Taxonomy" id="2175091"/>
    <lineage>
        <taxon>Bacteria</taxon>
        <taxon>Pseudomonadati</taxon>
        <taxon>Bacteroidota</taxon>
        <taxon>Flavobacteriia</taxon>
        <taxon>Flavobacteriales</taxon>
        <taxon>Flavobacteriaceae</taxon>
        <taxon>Flavobacterium</taxon>
    </lineage>
</organism>
<dbReference type="KEGG" id="falb:HYN59_02280"/>
<dbReference type="OrthoDB" id="1120747at2"/>
<keyword evidence="1" id="KW-1133">Transmembrane helix</keyword>
<evidence type="ECO:0000313" key="2">
    <source>
        <dbReference type="EMBL" id="AWH84008.1"/>
    </source>
</evidence>
<reference evidence="2 3" key="1">
    <citation type="submission" date="2018-04" db="EMBL/GenBank/DDBJ databases">
        <title>Genome sequencing of Flavobacterium sp. HYN0059.</title>
        <authorList>
            <person name="Yi H."/>
            <person name="Baek C."/>
        </authorList>
    </citation>
    <scope>NUCLEOTIDE SEQUENCE [LARGE SCALE GENOMIC DNA]</scope>
    <source>
        <strain evidence="2 3">HYN0059</strain>
    </source>
</reference>
<dbReference type="RefSeq" id="WP_108776718.1">
    <property type="nucleotide sequence ID" value="NZ_CP029186.1"/>
</dbReference>
<evidence type="ECO:0000256" key="1">
    <source>
        <dbReference type="SAM" id="Phobius"/>
    </source>
</evidence>
<keyword evidence="1" id="KW-0472">Membrane</keyword>
<keyword evidence="3" id="KW-1185">Reference proteome</keyword>
<name>A0A2S1QUA8_9FLAO</name>
<dbReference type="Proteomes" id="UP000244929">
    <property type="component" value="Chromosome"/>
</dbReference>
<accession>A0A2S1QUA8</accession>
<dbReference type="AlphaFoldDB" id="A0A2S1QUA8"/>
<evidence type="ECO:0000313" key="3">
    <source>
        <dbReference type="Proteomes" id="UP000244929"/>
    </source>
</evidence>
<feature type="transmembrane region" description="Helical" evidence="1">
    <location>
        <begin position="52"/>
        <end position="70"/>
    </location>
</feature>
<keyword evidence="1" id="KW-0812">Transmembrane</keyword>
<dbReference type="EMBL" id="CP029186">
    <property type="protein sequence ID" value="AWH84008.1"/>
    <property type="molecule type" value="Genomic_DNA"/>
</dbReference>
<protein>
    <submittedName>
        <fullName evidence="2">Uncharacterized protein</fullName>
    </submittedName>
</protein>